<reference evidence="2" key="1">
    <citation type="submission" date="2020-07" db="EMBL/GenBank/DDBJ databases">
        <authorList>
            <person name="Camacho E."/>
        </authorList>
    </citation>
    <scope>NUCLEOTIDE SEQUENCE</scope>
    <source>
        <strain evidence="2">MPO218</strain>
    </source>
</reference>
<keyword evidence="1" id="KW-1133">Transmembrane helix</keyword>
<feature type="transmembrane region" description="Helical" evidence="1">
    <location>
        <begin position="46"/>
        <end position="65"/>
    </location>
</feature>
<evidence type="ECO:0000313" key="2">
    <source>
        <dbReference type="EMBL" id="QTH23228.1"/>
    </source>
</evidence>
<proteinExistence type="predicted"/>
<evidence type="ECO:0000313" key="3">
    <source>
        <dbReference type="Proteomes" id="UP000664914"/>
    </source>
</evidence>
<keyword evidence="1" id="KW-0812">Transmembrane</keyword>
<organism evidence="2 3">
    <name type="scientific">Rhizorhabdus wittichii</name>
    <dbReference type="NCBI Taxonomy" id="160791"/>
    <lineage>
        <taxon>Bacteria</taxon>
        <taxon>Pseudomonadati</taxon>
        <taxon>Pseudomonadota</taxon>
        <taxon>Alphaproteobacteria</taxon>
        <taxon>Sphingomonadales</taxon>
        <taxon>Sphingomonadaceae</taxon>
        <taxon>Rhizorhabdus</taxon>
    </lineage>
</organism>
<dbReference type="InterPro" id="IPR011044">
    <property type="entry name" value="Quino_amine_DH_bsu"/>
</dbReference>
<accession>A0A975D5T2</accession>
<dbReference type="SUPFAM" id="SSF50969">
    <property type="entry name" value="YVTN repeat-like/Quinoprotein amine dehydrogenase"/>
    <property type="match status" value="1"/>
</dbReference>
<name>A0A975D5T2_9SPHN</name>
<evidence type="ECO:0000256" key="1">
    <source>
        <dbReference type="SAM" id="Phobius"/>
    </source>
</evidence>
<dbReference type="AlphaFoldDB" id="A0A975D5T2"/>
<dbReference type="InterPro" id="IPR015943">
    <property type="entry name" value="WD40/YVTN_repeat-like_dom_sf"/>
</dbReference>
<sequence>MSTVISGPADDKVRLEITPSATDARRGMFRDAIGRWQTASHARRRVGGILMLAVLLATALALPAATEVRRVPAEDARQGAVSDGRHLYAVDNAAISKIDPASGRMIARWQGDKAAFKHMNACIALKDRLICAASNYPDVPMASSIEWFDTRAMKHVASRSLGPGRGSLTWLDWHGGSWWACFANYDGKGGEPGRDHRLTTLVRFDRNFAEQGAWLFPPEVLDRMAPYSSSGGAWGADGRLYVTGHDRPELYVVALPEAGSILRHVATIPIPTNGQAIAWDPKDKRLLWSIERKARELVASRIPDVVEK</sequence>
<dbReference type="Gene3D" id="2.130.10.10">
    <property type="entry name" value="YVTN repeat-like/Quinoprotein amine dehydrogenase"/>
    <property type="match status" value="1"/>
</dbReference>
<gene>
    <name evidence="2" type="ORF">HRJ34_06900</name>
</gene>
<keyword evidence="1" id="KW-0472">Membrane</keyword>
<reference evidence="2" key="2">
    <citation type="submission" date="2021-04" db="EMBL/GenBank/DDBJ databases">
        <title>Isolation and genomic analysis of the ibuprofen-degrading bacterium Sphingomonas strain MPO218.</title>
        <authorList>
            <person name="Aulestia M."/>
            <person name="Flores A."/>
            <person name="Mangas E.L."/>
            <person name="Perez-Pulido A.J."/>
            <person name="Santero E."/>
            <person name="Camacho E.M."/>
        </authorList>
    </citation>
    <scope>NUCLEOTIDE SEQUENCE</scope>
    <source>
        <strain evidence="2">MPO218</strain>
    </source>
</reference>
<protein>
    <recommendedName>
        <fullName evidence="4">WD40 repeat domain-containing protein</fullName>
    </recommendedName>
</protein>
<dbReference type="EMBL" id="CP059319">
    <property type="protein sequence ID" value="QTH23228.1"/>
    <property type="molecule type" value="Genomic_DNA"/>
</dbReference>
<dbReference type="Proteomes" id="UP000664914">
    <property type="component" value="Chromosome"/>
</dbReference>
<evidence type="ECO:0008006" key="4">
    <source>
        <dbReference type="Google" id="ProtNLM"/>
    </source>
</evidence>